<feature type="transmembrane region" description="Helical" evidence="1">
    <location>
        <begin position="30"/>
        <end position="51"/>
    </location>
</feature>
<dbReference type="PROSITE" id="PS50222">
    <property type="entry name" value="EF_HAND_2"/>
    <property type="match status" value="1"/>
</dbReference>
<dbReference type="Proteomes" id="UP000649617">
    <property type="component" value="Unassembled WGS sequence"/>
</dbReference>
<keyword evidence="4" id="KW-1185">Reference proteome</keyword>
<dbReference type="Pfam" id="PF13405">
    <property type="entry name" value="EF-hand_6"/>
    <property type="match status" value="1"/>
</dbReference>
<proteinExistence type="predicted"/>
<dbReference type="InterPro" id="IPR011992">
    <property type="entry name" value="EF-hand-dom_pair"/>
</dbReference>
<dbReference type="InterPro" id="IPR002048">
    <property type="entry name" value="EF_hand_dom"/>
</dbReference>
<dbReference type="SUPFAM" id="SSF47473">
    <property type="entry name" value="EF-hand"/>
    <property type="match status" value="1"/>
</dbReference>
<evidence type="ECO:0000313" key="3">
    <source>
        <dbReference type="EMBL" id="CAE7196599.1"/>
    </source>
</evidence>
<dbReference type="AlphaFoldDB" id="A0A812J8L7"/>
<sequence length="263" mass="29990">MAGMVISQVLWPYMRDESVNIEERKEVFRYYGTFTSTFLTMFEVLLANWAPPARILVDNVSDWFVYVFVVYRCVVGFAVLNVVSAVFIQQTMKVAQADQELVLKQRLRSEQAYAAKMREFFDKLDTHHTGYLTWKEFSQVLRKPELRSWMATLELETYDLVNLFHMIDDGDGAITVAEFLDGAIRLRGVAKSLDLAQARTASHTGIGTLHKEIDPIVPCPHFGVGLYHLQTCCMLWPTKGGVPFPIRPIGVERPIWQVSGMCS</sequence>
<name>A0A812J8L7_SYMPI</name>
<keyword evidence="1" id="KW-1133">Transmembrane helix</keyword>
<dbReference type="Gene3D" id="1.10.238.10">
    <property type="entry name" value="EF-hand"/>
    <property type="match status" value="1"/>
</dbReference>
<feature type="domain" description="EF-hand" evidence="2">
    <location>
        <begin position="112"/>
        <end position="147"/>
    </location>
</feature>
<dbReference type="CDD" id="cd00051">
    <property type="entry name" value="EFh"/>
    <property type="match status" value="1"/>
</dbReference>
<evidence type="ECO:0000313" key="4">
    <source>
        <dbReference type="Proteomes" id="UP000649617"/>
    </source>
</evidence>
<dbReference type="OrthoDB" id="426651at2759"/>
<dbReference type="EMBL" id="CAJNIZ010001647">
    <property type="protein sequence ID" value="CAE7196599.1"/>
    <property type="molecule type" value="Genomic_DNA"/>
</dbReference>
<reference evidence="3" key="1">
    <citation type="submission" date="2021-02" db="EMBL/GenBank/DDBJ databases">
        <authorList>
            <person name="Dougan E. K."/>
            <person name="Rhodes N."/>
            <person name="Thang M."/>
            <person name="Chan C."/>
        </authorList>
    </citation>
    <scope>NUCLEOTIDE SEQUENCE</scope>
</reference>
<evidence type="ECO:0000259" key="2">
    <source>
        <dbReference type="PROSITE" id="PS50222"/>
    </source>
</evidence>
<keyword evidence="1" id="KW-0472">Membrane</keyword>
<organism evidence="3 4">
    <name type="scientific">Symbiodinium pilosum</name>
    <name type="common">Dinoflagellate</name>
    <dbReference type="NCBI Taxonomy" id="2952"/>
    <lineage>
        <taxon>Eukaryota</taxon>
        <taxon>Sar</taxon>
        <taxon>Alveolata</taxon>
        <taxon>Dinophyceae</taxon>
        <taxon>Suessiales</taxon>
        <taxon>Symbiodiniaceae</taxon>
        <taxon>Symbiodinium</taxon>
    </lineage>
</organism>
<evidence type="ECO:0000256" key="1">
    <source>
        <dbReference type="SAM" id="Phobius"/>
    </source>
</evidence>
<protein>
    <submittedName>
        <fullName evidence="3">Ank2 protein</fullName>
    </submittedName>
</protein>
<keyword evidence="1" id="KW-0812">Transmembrane</keyword>
<dbReference type="GO" id="GO:0005509">
    <property type="term" value="F:calcium ion binding"/>
    <property type="evidence" value="ECO:0007669"/>
    <property type="project" value="InterPro"/>
</dbReference>
<accession>A0A812J8L7</accession>
<feature type="transmembrane region" description="Helical" evidence="1">
    <location>
        <begin position="63"/>
        <end position="88"/>
    </location>
</feature>
<dbReference type="Gene3D" id="1.10.287.70">
    <property type="match status" value="1"/>
</dbReference>
<comment type="caution">
    <text evidence="3">The sequence shown here is derived from an EMBL/GenBank/DDBJ whole genome shotgun (WGS) entry which is preliminary data.</text>
</comment>
<gene>
    <name evidence="3" type="primary">Ank2</name>
    <name evidence="3" type="ORF">SPIL2461_LOCUS1659</name>
</gene>